<dbReference type="Pfam" id="PF02597">
    <property type="entry name" value="ThiS"/>
    <property type="match status" value="1"/>
</dbReference>
<dbReference type="InterPro" id="IPR016155">
    <property type="entry name" value="Mopterin_synth/thiamin_S_b"/>
</dbReference>
<evidence type="ECO:0000256" key="2">
    <source>
        <dbReference type="ARBA" id="ARBA00024200"/>
    </source>
</evidence>
<accession>A1SWP4</accession>
<dbReference type="EMBL" id="CP000510">
    <property type="protein sequence ID" value="ABM03909.1"/>
    <property type="molecule type" value="Genomic_DNA"/>
</dbReference>
<dbReference type="AlphaFoldDB" id="A1SWP4"/>
<dbReference type="InterPro" id="IPR012675">
    <property type="entry name" value="Beta-grasp_dom_sf"/>
</dbReference>
<gene>
    <name evidence="4" type="ordered locus">Ping_2168</name>
</gene>
<dbReference type="Gene3D" id="3.10.20.30">
    <property type="match status" value="1"/>
</dbReference>
<dbReference type="GO" id="GO:1990133">
    <property type="term" value="C:molybdopterin adenylyltransferase complex"/>
    <property type="evidence" value="ECO:0007669"/>
    <property type="project" value="TreeGrafter"/>
</dbReference>
<proteinExistence type="inferred from homology"/>
<dbReference type="GO" id="GO:0006777">
    <property type="term" value="P:Mo-molybdopterin cofactor biosynthetic process"/>
    <property type="evidence" value="ECO:0007669"/>
    <property type="project" value="InterPro"/>
</dbReference>
<evidence type="ECO:0000313" key="5">
    <source>
        <dbReference type="Proteomes" id="UP000000639"/>
    </source>
</evidence>
<dbReference type="GO" id="GO:0000166">
    <property type="term" value="F:nucleotide binding"/>
    <property type="evidence" value="ECO:0007669"/>
    <property type="project" value="UniProtKB-KW"/>
</dbReference>
<evidence type="ECO:0000256" key="3">
    <source>
        <dbReference type="ARBA" id="ARBA00024247"/>
    </source>
</evidence>
<dbReference type="HOGENOM" id="CLU_114601_4_0_6"/>
<dbReference type="Proteomes" id="UP000000639">
    <property type="component" value="Chromosome"/>
</dbReference>
<dbReference type="eggNOG" id="COG1977">
    <property type="taxonomic scope" value="Bacteria"/>
</dbReference>
<evidence type="ECO:0000256" key="1">
    <source>
        <dbReference type="ARBA" id="ARBA00022741"/>
    </source>
</evidence>
<dbReference type="CDD" id="cd00754">
    <property type="entry name" value="Ubl_MoaD"/>
    <property type="match status" value="1"/>
</dbReference>
<protein>
    <recommendedName>
        <fullName evidence="3">Molybdopterin synthase sulfur carrier subunit</fullName>
    </recommendedName>
</protein>
<evidence type="ECO:0000313" key="4">
    <source>
        <dbReference type="EMBL" id="ABM03909.1"/>
    </source>
</evidence>
<dbReference type="PANTHER" id="PTHR33359">
    <property type="entry name" value="MOLYBDOPTERIN SYNTHASE SULFUR CARRIER SUBUNIT"/>
    <property type="match status" value="1"/>
</dbReference>
<dbReference type="InterPro" id="IPR003749">
    <property type="entry name" value="ThiS/MoaD-like"/>
</dbReference>
<dbReference type="SUPFAM" id="SSF54285">
    <property type="entry name" value="MoaD/ThiS"/>
    <property type="match status" value="1"/>
</dbReference>
<organism evidence="4 5">
    <name type="scientific">Psychromonas ingrahamii (strain DSM 17664 / CCUG 51855 / 37)</name>
    <dbReference type="NCBI Taxonomy" id="357804"/>
    <lineage>
        <taxon>Bacteria</taxon>
        <taxon>Pseudomonadati</taxon>
        <taxon>Pseudomonadota</taxon>
        <taxon>Gammaproteobacteria</taxon>
        <taxon>Alteromonadales</taxon>
        <taxon>Psychromonadaceae</taxon>
        <taxon>Psychromonas</taxon>
    </lineage>
</organism>
<sequence length="83" mass="8949">MMINVLFFAQIRDQLGVSGLQLPSAENNDLTTLLKNLKSLDSNYLSVLSKGSLMVAVNQTMQADNVPLYSGDEVAFFPPVTGG</sequence>
<keyword evidence="1" id="KW-0547">Nucleotide-binding</keyword>
<dbReference type="InterPro" id="IPR044672">
    <property type="entry name" value="MOCS2A"/>
</dbReference>
<comment type="similarity">
    <text evidence="2">Belongs to the MoaD family.</text>
</comment>
<keyword evidence="5" id="KW-1185">Reference proteome</keyword>
<dbReference type="PANTHER" id="PTHR33359:SF1">
    <property type="entry name" value="MOLYBDOPTERIN SYNTHASE SULFUR CARRIER SUBUNIT"/>
    <property type="match status" value="1"/>
</dbReference>
<reference evidence="4 5" key="1">
    <citation type="submission" date="2007-01" db="EMBL/GenBank/DDBJ databases">
        <title>Complete sequence of Psychromonas ingrahamii 37.</title>
        <authorList>
            <consortium name="US DOE Joint Genome Institute"/>
            <person name="Copeland A."/>
            <person name="Lucas S."/>
            <person name="Lapidus A."/>
            <person name="Barry K."/>
            <person name="Detter J.C."/>
            <person name="Glavina del Rio T."/>
            <person name="Hammon N."/>
            <person name="Israni S."/>
            <person name="Dalin E."/>
            <person name="Tice H."/>
            <person name="Pitluck S."/>
            <person name="Thompson L.S."/>
            <person name="Brettin T."/>
            <person name="Bruce D."/>
            <person name="Han C."/>
            <person name="Tapia R."/>
            <person name="Schmutz J."/>
            <person name="Larimer F."/>
            <person name="Land M."/>
            <person name="Hauser L."/>
            <person name="Kyrpides N."/>
            <person name="Ivanova N."/>
            <person name="Staley J."/>
            <person name="Richardson P."/>
        </authorList>
    </citation>
    <scope>NUCLEOTIDE SEQUENCE [LARGE SCALE GENOMIC DNA]</scope>
    <source>
        <strain evidence="4 5">37</strain>
    </source>
</reference>
<dbReference type="KEGG" id="pin:Ping_2168"/>
<dbReference type="STRING" id="357804.Ping_2168"/>
<name>A1SWP4_PSYIN</name>